<proteinExistence type="predicted"/>
<protein>
    <submittedName>
        <fullName evidence="5">ArsR family transcriptional regulator</fullName>
    </submittedName>
</protein>
<dbReference type="InterPro" id="IPR001845">
    <property type="entry name" value="HTH_ArsR_DNA-bd_dom"/>
</dbReference>
<keyword evidence="6" id="KW-1185">Reference proteome</keyword>
<comment type="caution">
    <text evidence="5">The sequence shown here is derived from an EMBL/GenBank/DDBJ whole genome shotgun (WGS) entry which is preliminary data.</text>
</comment>
<gene>
    <name evidence="5" type="ORF">EJB06_06710</name>
</gene>
<dbReference type="PANTHER" id="PTHR33154:SF33">
    <property type="entry name" value="TRANSCRIPTIONAL REPRESSOR SDPR"/>
    <property type="match status" value="1"/>
</dbReference>
<dbReference type="Pfam" id="PF12840">
    <property type="entry name" value="HTH_20"/>
    <property type="match status" value="1"/>
</dbReference>
<reference evidence="5 6" key="1">
    <citation type="submission" date="2018-12" db="EMBL/GenBank/DDBJ databases">
        <authorList>
            <person name="Yang E."/>
        </authorList>
    </citation>
    <scope>NUCLEOTIDE SEQUENCE [LARGE SCALE GENOMIC DNA]</scope>
    <source>
        <strain evidence="5 6">SOD</strain>
    </source>
</reference>
<dbReference type="AlphaFoldDB" id="A0A430HQR6"/>
<dbReference type="InterPro" id="IPR036388">
    <property type="entry name" value="WH-like_DNA-bd_sf"/>
</dbReference>
<dbReference type="InterPro" id="IPR051081">
    <property type="entry name" value="HTH_MetalResp_TranReg"/>
</dbReference>
<dbReference type="Proteomes" id="UP000278085">
    <property type="component" value="Unassembled WGS sequence"/>
</dbReference>
<keyword evidence="2" id="KW-0238">DNA-binding</keyword>
<evidence type="ECO:0000256" key="2">
    <source>
        <dbReference type="ARBA" id="ARBA00023125"/>
    </source>
</evidence>
<dbReference type="EMBL" id="RXLQ01000003">
    <property type="protein sequence ID" value="RSZ59871.1"/>
    <property type="molecule type" value="Genomic_DNA"/>
</dbReference>
<accession>A0A430HQR6</accession>
<dbReference type="GO" id="GO:0003700">
    <property type="term" value="F:DNA-binding transcription factor activity"/>
    <property type="evidence" value="ECO:0007669"/>
    <property type="project" value="InterPro"/>
</dbReference>
<evidence type="ECO:0000259" key="4">
    <source>
        <dbReference type="PROSITE" id="PS50987"/>
    </source>
</evidence>
<dbReference type="PANTHER" id="PTHR33154">
    <property type="entry name" value="TRANSCRIPTIONAL REGULATOR, ARSR FAMILY"/>
    <property type="match status" value="1"/>
</dbReference>
<keyword evidence="1" id="KW-0805">Transcription regulation</keyword>
<keyword evidence="3" id="KW-0804">Transcription</keyword>
<evidence type="ECO:0000313" key="5">
    <source>
        <dbReference type="EMBL" id="RSZ59871.1"/>
    </source>
</evidence>
<dbReference type="SUPFAM" id="SSF46785">
    <property type="entry name" value="Winged helix' DNA-binding domain"/>
    <property type="match status" value="1"/>
</dbReference>
<dbReference type="SMART" id="SM00418">
    <property type="entry name" value="HTH_ARSR"/>
    <property type="match status" value="1"/>
</dbReference>
<evidence type="ECO:0000256" key="1">
    <source>
        <dbReference type="ARBA" id="ARBA00023015"/>
    </source>
</evidence>
<organism evidence="5 6">
    <name type="scientific">Massilia atriviolacea</name>
    <dbReference type="NCBI Taxonomy" id="2495579"/>
    <lineage>
        <taxon>Bacteria</taxon>
        <taxon>Pseudomonadati</taxon>
        <taxon>Pseudomonadota</taxon>
        <taxon>Betaproteobacteria</taxon>
        <taxon>Burkholderiales</taxon>
        <taxon>Oxalobacteraceae</taxon>
        <taxon>Telluria group</taxon>
        <taxon>Massilia</taxon>
    </lineage>
</organism>
<dbReference type="PROSITE" id="PS50987">
    <property type="entry name" value="HTH_ARSR_2"/>
    <property type="match status" value="1"/>
</dbReference>
<dbReference type="OrthoDB" id="166264at2"/>
<evidence type="ECO:0000256" key="3">
    <source>
        <dbReference type="ARBA" id="ARBA00023163"/>
    </source>
</evidence>
<feature type="domain" description="HTH arsR-type" evidence="4">
    <location>
        <begin position="5"/>
        <end position="110"/>
    </location>
</feature>
<dbReference type="CDD" id="cd00090">
    <property type="entry name" value="HTH_ARSR"/>
    <property type="match status" value="1"/>
</dbReference>
<dbReference type="InterPro" id="IPR036390">
    <property type="entry name" value="WH_DNA-bd_sf"/>
</dbReference>
<dbReference type="Gene3D" id="1.10.10.10">
    <property type="entry name" value="Winged helix-like DNA-binding domain superfamily/Winged helix DNA-binding domain"/>
    <property type="match status" value="1"/>
</dbReference>
<sequence>MKENKPPIDGDQLLAILSALANPHRLRIVAALAAGGRNYVSQLARDIGISRPLLHLHLQKLEQAGLLTSRLELSHDGKALNYFEAAGFAVALTPEMIAEAAKSLTIHLEK</sequence>
<name>A0A430HQR6_9BURK</name>
<evidence type="ECO:0000313" key="6">
    <source>
        <dbReference type="Proteomes" id="UP000278085"/>
    </source>
</evidence>
<dbReference type="InterPro" id="IPR011991">
    <property type="entry name" value="ArsR-like_HTH"/>
</dbReference>
<dbReference type="GO" id="GO:0003677">
    <property type="term" value="F:DNA binding"/>
    <property type="evidence" value="ECO:0007669"/>
    <property type="project" value="UniProtKB-KW"/>
</dbReference>